<comment type="caution">
    <text evidence="2">The sequence shown here is derived from an EMBL/GenBank/DDBJ whole genome shotgun (WGS) entry which is preliminary data.</text>
</comment>
<reference evidence="2" key="1">
    <citation type="journal article" date="2021" name="PeerJ">
        <title>Extensive microbial diversity within the chicken gut microbiome revealed by metagenomics and culture.</title>
        <authorList>
            <person name="Gilroy R."/>
            <person name="Ravi A."/>
            <person name="Getino M."/>
            <person name="Pursley I."/>
            <person name="Horton D.L."/>
            <person name="Alikhan N.F."/>
            <person name="Baker D."/>
            <person name="Gharbi K."/>
            <person name="Hall N."/>
            <person name="Watson M."/>
            <person name="Adriaenssens E.M."/>
            <person name="Foster-Nyarko E."/>
            <person name="Jarju S."/>
            <person name="Secka A."/>
            <person name="Antonio M."/>
            <person name="Oren A."/>
            <person name="Chaudhuri R.R."/>
            <person name="La Ragione R."/>
            <person name="Hildebrand F."/>
            <person name="Pallen M.J."/>
        </authorList>
    </citation>
    <scope>NUCLEOTIDE SEQUENCE</scope>
    <source>
        <strain evidence="2">Gambia16-554</strain>
    </source>
</reference>
<organism evidence="2 3">
    <name type="scientific">Candidatus Coprenecus stercoravium</name>
    <dbReference type="NCBI Taxonomy" id="2840735"/>
    <lineage>
        <taxon>Bacteria</taxon>
        <taxon>Pseudomonadati</taxon>
        <taxon>Bacteroidota</taxon>
        <taxon>Bacteroidia</taxon>
        <taxon>Bacteroidales</taxon>
        <taxon>Rikenellaceae</taxon>
        <taxon>Rikenellaceae incertae sedis</taxon>
        <taxon>Candidatus Coprenecus</taxon>
    </lineage>
</organism>
<comment type="similarity">
    <text evidence="1">Belongs to the Rv0495c family.</text>
</comment>
<evidence type="ECO:0000313" key="2">
    <source>
        <dbReference type="EMBL" id="HIZ86113.1"/>
    </source>
</evidence>
<dbReference type="EMBL" id="DXAW01000110">
    <property type="protein sequence ID" value="HIZ86113.1"/>
    <property type="molecule type" value="Genomic_DNA"/>
</dbReference>
<accession>A0A9D2GR93</accession>
<gene>
    <name evidence="2" type="ORF">IAC04_06455</name>
</gene>
<evidence type="ECO:0000256" key="1">
    <source>
        <dbReference type="ARBA" id="ARBA00093770"/>
    </source>
</evidence>
<name>A0A9D2GR93_9BACT</name>
<dbReference type="AlphaFoldDB" id="A0A9D2GR93"/>
<sequence>MVIIDDKIVSSEIFTEYFACDYAVCGGACCIIGDSGAPMEEDEPERIEENYGKFSPLMSPEGRKVIEEKGFFEIDSDGDMVTPLVPGREECAYAVCDAEGNWFCAIERSWCRGGSDFVKPISCRLYPIRVSRLSNGMTALNLHRWNICACAFAKGKKEGIPVFRFLQKPLTDAFGEDFYAALEAAFSQKQSKDRIRR</sequence>
<protein>
    <submittedName>
        <fullName evidence="2">DUF3109 family protein</fullName>
    </submittedName>
</protein>
<dbReference type="Pfam" id="PF11307">
    <property type="entry name" value="DUF3109"/>
    <property type="match status" value="1"/>
</dbReference>
<proteinExistence type="inferred from homology"/>
<evidence type="ECO:0000313" key="3">
    <source>
        <dbReference type="Proteomes" id="UP000824115"/>
    </source>
</evidence>
<reference evidence="2" key="2">
    <citation type="submission" date="2021-04" db="EMBL/GenBank/DDBJ databases">
        <authorList>
            <person name="Gilroy R."/>
        </authorList>
    </citation>
    <scope>NUCLEOTIDE SEQUENCE</scope>
    <source>
        <strain evidence="2">Gambia16-554</strain>
    </source>
</reference>
<dbReference type="Proteomes" id="UP000824115">
    <property type="component" value="Unassembled WGS sequence"/>
</dbReference>
<dbReference type="InterPro" id="IPR021458">
    <property type="entry name" value="Rv0495c"/>
</dbReference>